<feature type="compositionally biased region" description="Polar residues" evidence="1">
    <location>
        <begin position="145"/>
        <end position="157"/>
    </location>
</feature>
<name>A0AAD9N0G2_9ANNE</name>
<sequence length="279" mass="29678">MNSYDQSVTTGCTQASSTGVETNSYHQHVDVEYEKYKTTNPQYGCLSVNTGSRTPPLNNGGHFPYFYQGLYPGGGANNFNGHLTGSGSKQQLVANNNFSVSHLLDLEELPRGTALSGMFTLNGKSPAAQSGEHGAHASPKHGGCMTNNNVTKTLTNMTSSTSGFSRQSGSPDGSGSPGSCAINGYGSPSGQLMEGEKLSPGSTAASRDSHRIRRRHDPEMCGVACLDSLLWDLSSLRDLLTDHLKLRGFCSICYRRRAHPIAPPIGVPDTIHQRPDASG</sequence>
<gene>
    <name evidence="2" type="ORF">LSH36_383g02031</name>
</gene>
<protein>
    <submittedName>
        <fullName evidence="2">Uncharacterized protein</fullName>
    </submittedName>
</protein>
<evidence type="ECO:0000313" key="2">
    <source>
        <dbReference type="EMBL" id="KAK2150908.1"/>
    </source>
</evidence>
<comment type="caution">
    <text evidence="2">The sequence shown here is derived from an EMBL/GenBank/DDBJ whole genome shotgun (WGS) entry which is preliminary data.</text>
</comment>
<evidence type="ECO:0000313" key="3">
    <source>
        <dbReference type="Proteomes" id="UP001208570"/>
    </source>
</evidence>
<dbReference type="EMBL" id="JAODUP010000383">
    <property type="protein sequence ID" value="KAK2150908.1"/>
    <property type="molecule type" value="Genomic_DNA"/>
</dbReference>
<feature type="region of interest" description="Disordered" evidence="1">
    <location>
        <begin position="125"/>
        <end position="213"/>
    </location>
</feature>
<reference evidence="2" key="1">
    <citation type="journal article" date="2023" name="Mol. Biol. Evol.">
        <title>Third-Generation Sequencing Reveals the Adaptive Role of the Epigenome in Three Deep-Sea Polychaetes.</title>
        <authorList>
            <person name="Perez M."/>
            <person name="Aroh O."/>
            <person name="Sun Y."/>
            <person name="Lan Y."/>
            <person name="Juniper S.K."/>
            <person name="Young C.R."/>
            <person name="Angers B."/>
            <person name="Qian P.Y."/>
        </authorList>
    </citation>
    <scope>NUCLEOTIDE SEQUENCE</scope>
    <source>
        <strain evidence="2">P08H-3</strain>
    </source>
</reference>
<dbReference type="AlphaFoldDB" id="A0AAD9N0G2"/>
<proteinExistence type="predicted"/>
<keyword evidence="3" id="KW-1185">Reference proteome</keyword>
<organism evidence="2 3">
    <name type="scientific">Paralvinella palmiformis</name>
    <dbReference type="NCBI Taxonomy" id="53620"/>
    <lineage>
        <taxon>Eukaryota</taxon>
        <taxon>Metazoa</taxon>
        <taxon>Spiralia</taxon>
        <taxon>Lophotrochozoa</taxon>
        <taxon>Annelida</taxon>
        <taxon>Polychaeta</taxon>
        <taxon>Sedentaria</taxon>
        <taxon>Canalipalpata</taxon>
        <taxon>Terebellida</taxon>
        <taxon>Terebelliformia</taxon>
        <taxon>Alvinellidae</taxon>
        <taxon>Paralvinella</taxon>
    </lineage>
</organism>
<dbReference type="Proteomes" id="UP001208570">
    <property type="component" value="Unassembled WGS sequence"/>
</dbReference>
<feature type="compositionally biased region" description="Low complexity" evidence="1">
    <location>
        <begin position="158"/>
        <end position="179"/>
    </location>
</feature>
<evidence type="ECO:0000256" key="1">
    <source>
        <dbReference type="SAM" id="MobiDB-lite"/>
    </source>
</evidence>
<accession>A0AAD9N0G2</accession>